<dbReference type="Gene3D" id="2.130.10.10">
    <property type="entry name" value="YVTN repeat-like/Quinoprotein amine dehydrogenase"/>
    <property type="match status" value="3"/>
</dbReference>
<dbReference type="PANTHER" id="PTHR43280">
    <property type="entry name" value="ARAC-FAMILY TRANSCRIPTIONAL REGULATOR"/>
    <property type="match status" value="1"/>
</dbReference>
<keyword evidence="2" id="KW-0238">DNA-binding</keyword>
<feature type="transmembrane region" description="Helical" evidence="4">
    <location>
        <begin position="753"/>
        <end position="771"/>
    </location>
</feature>
<accession>A0AAU9CKV2</accession>
<sequence length="905" mass="100132">MGLIFSLILLLGQVPVFSHLGVNDGVAHSDVLDIDQDSQGFLWIATHNGLQRYDGDVLRTFRHTPGDSVGLPGNRIKTICVDSRDRIWAYIHGSGFGYFNGESERFFRMELPGLGTATISDIEEDKSGDIWVATYGEGVFKIENTGIRHYLAEESALAQNDIRDLSRTVSGDIISLSASGIPQRFSSDSIVDLGIDPSLKIQRILPVGEGKYLLCDRDRLYVWGNGKVESVARRKLKFFPSDIISENGNAWISGSAGCEIFDLASGESEVLSVTSPEDIPKEKRLANNRANCLFADRSGMVWVGTSGGGLSFYKPFRHDFRLSPKEGLPNKYISAFAEGKGGKVWVGTRTGLALFDKEKGRFENIDYLTSRISALSKAHISDLLYLPKRNTLWVSSRNLGVFVLAFSEDGKALESDKRILEGRNIIGLCWTENGKVWLTGYTSGVYLADPSGEGLEPLDRKTLPSLALNYCYADSLSGKVWFSTRDKGIFAINAKTRELTDFYGKADGLGADYCWPIVKTAKDTLWVGTIGGGLTRLVFGKSGKPNYKIYHSGNTPEMEDNDIESLAFGKGELWAGGRGLLRFGADGNLIRKYSRKDGLQSESFKIGASLACSDGWFFFGGSEGFNYFHPLDFSENTALPYVGISAIKTDNKQVFPDSVGSYHISPNSRLDIDLKGMCFSDGNRCGIEYRFFGKGDTTWTDLPYKATSFSLRSLDSEITKIQFRAVKRNGVVGPMNSVRLTIDDSPFLVEHRVVIVIFSLIGIVVFIFLFWNKKEAEEYRDQEKAIGLESASRDSDLLDKVRGIALRNVSEGEFGVAQLAEAMAMSQSSLYKKVKAESGQTVVELIRNIRLEKAGEMLTVTALPVGEIANAVGFSDVKYFGRCFRKRFGQSPSEYRQERRRASAK</sequence>
<gene>
    <name evidence="6" type="ORF">FUAX_23670</name>
</gene>
<reference evidence="6 7" key="1">
    <citation type="submission" date="2021-12" db="EMBL/GenBank/DDBJ databases">
        <title>Genome sequencing of bacteria with rrn-lacking chromosome and rrn-plasmid.</title>
        <authorList>
            <person name="Anda M."/>
            <person name="Iwasaki W."/>
        </authorList>
    </citation>
    <scope>NUCLEOTIDE SEQUENCE [LARGE SCALE GENOMIC DNA]</scope>
    <source>
        <strain evidence="6 7">DSM 100852</strain>
    </source>
</reference>
<keyword evidence="4" id="KW-0472">Membrane</keyword>
<dbReference type="InterPro" id="IPR020449">
    <property type="entry name" value="Tscrpt_reg_AraC-type_HTH"/>
</dbReference>
<keyword evidence="7" id="KW-1185">Reference proteome</keyword>
<evidence type="ECO:0000259" key="5">
    <source>
        <dbReference type="SMART" id="SM00342"/>
    </source>
</evidence>
<keyword evidence="3" id="KW-0804">Transcription</keyword>
<dbReference type="PANTHER" id="PTHR43280:SF2">
    <property type="entry name" value="HTH-TYPE TRANSCRIPTIONAL REGULATOR EXSA"/>
    <property type="match status" value="1"/>
</dbReference>
<dbReference type="SMART" id="SM00342">
    <property type="entry name" value="HTH_ARAC"/>
    <property type="match status" value="1"/>
</dbReference>
<evidence type="ECO:0000256" key="2">
    <source>
        <dbReference type="ARBA" id="ARBA00023125"/>
    </source>
</evidence>
<dbReference type="SUPFAM" id="SSF63829">
    <property type="entry name" value="Calcium-dependent phosphotriesterase"/>
    <property type="match status" value="1"/>
</dbReference>
<dbReference type="AlphaFoldDB" id="A0AAU9CKV2"/>
<evidence type="ECO:0000313" key="6">
    <source>
        <dbReference type="EMBL" id="BDD09935.1"/>
    </source>
</evidence>
<dbReference type="InterPro" id="IPR011110">
    <property type="entry name" value="Reg_prop"/>
</dbReference>
<evidence type="ECO:0000256" key="4">
    <source>
        <dbReference type="SAM" id="Phobius"/>
    </source>
</evidence>
<dbReference type="InterPro" id="IPR011047">
    <property type="entry name" value="Quinoprotein_ADH-like_sf"/>
</dbReference>
<dbReference type="InterPro" id="IPR015943">
    <property type="entry name" value="WD40/YVTN_repeat-like_dom_sf"/>
</dbReference>
<evidence type="ECO:0000256" key="3">
    <source>
        <dbReference type="ARBA" id="ARBA00023163"/>
    </source>
</evidence>
<protein>
    <recommendedName>
        <fullName evidence="5">HTH araC/xylS-type domain-containing protein</fullName>
    </recommendedName>
</protein>
<dbReference type="Pfam" id="PF07494">
    <property type="entry name" value="Reg_prop"/>
    <property type="match status" value="2"/>
</dbReference>
<feature type="domain" description="HTH araC/xylS-type" evidence="5">
    <location>
        <begin position="813"/>
        <end position="896"/>
    </location>
</feature>
<keyword evidence="1" id="KW-0805">Transcription regulation</keyword>
<dbReference type="EMBL" id="AP025314">
    <property type="protein sequence ID" value="BDD09935.1"/>
    <property type="molecule type" value="Genomic_DNA"/>
</dbReference>
<keyword evidence="4" id="KW-0812">Transmembrane</keyword>
<dbReference type="SUPFAM" id="SSF101898">
    <property type="entry name" value="NHL repeat"/>
    <property type="match status" value="1"/>
</dbReference>
<dbReference type="GO" id="GO:0003700">
    <property type="term" value="F:DNA-binding transcription factor activity"/>
    <property type="evidence" value="ECO:0007669"/>
    <property type="project" value="InterPro"/>
</dbReference>
<dbReference type="GO" id="GO:0043565">
    <property type="term" value="F:sequence-specific DNA binding"/>
    <property type="evidence" value="ECO:0007669"/>
    <property type="project" value="InterPro"/>
</dbReference>
<dbReference type="SUPFAM" id="SSF50998">
    <property type="entry name" value="Quinoprotein alcohol dehydrogenase-like"/>
    <property type="match status" value="1"/>
</dbReference>
<keyword evidence="4" id="KW-1133">Transmembrane helix</keyword>
<proteinExistence type="predicted"/>
<name>A0AAU9CKV2_9BACT</name>
<dbReference type="PRINTS" id="PR00032">
    <property type="entry name" value="HTHARAC"/>
</dbReference>
<evidence type="ECO:0000256" key="1">
    <source>
        <dbReference type="ARBA" id="ARBA00023015"/>
    </source>
</evidence>
<dbReference type="Pfam" id="PF12833">
    <property type="entry name" value="HTH_18"/>
    <property type="match status" value="1"/>
</dbReference>
<evidence type="ECO:0000313" key="7">
    <source>
        <dbReference type="Proteomes" id="UP001348817"/>
    </source>
</evidence>
<dbReference type="InterPro" id="IPR009057">
    <property type="entry name" value="Homeodomain-like_sf"/>
</dbReference>
<dbReference type="SUPFAM" id="SSF46689">
    <property type="entry name" value="Homeodomain-like"/>
    <property type="match status" value="1"/>
</dbReference>
<dbReference type="Gene3D" id="1.10.10.60">
    <property type="entry name" value="Homeodomain-like"/>
    <property type="match status" value="1"/>
</dbReference>
<organism evidence="6 7">
    <name type="scientific">Fulvitalea axinellae</name>
    <dbReference type="NCBI Taxonomy" id="1182444"/>
    <lineage>
        <taxon>Bacteria</taxon>
        <taxon>Pseudomonadati</taxon>
        <taxon>Bacteroidota</taxon>
        <taxon>Cytophagia</taxon>
        <taxon>Cytophagales</taxon>
        <taxon>Persicobacteraceae</taxon>
        <taxon>Fulvitalea</taxon>
    </lineage>
</organism>
<dbReference type="RefSeq" id="WP_338391519.1">
    <property type="nucleotide sequence ID" value="NZ_AP025314.1"/>
</dbReference>
<dbReference type="Proteomes" id="UP001348817">
    <property type="component" value="Chromosome"/>
</dbReference>
<dbReference type="KEGG" id="fax:FUAX_23670"/>
<dbReference type="InterPro" id="IPR018060">
    <property type="entry name" value="HTH_AraC"/>
</dbReference>